<dbReference type="SMART" id="SM00886">
    <property type="entry name" value="Dabb"/>
    <property type="match status" value="1"/>
</dbReference>
<dbReference type="RefSeq" id="XP_629416.1">
    <property type="nucleotide sequence ID" value="XM_629414.1"/>
</dbReference>
<evidence type="ECO:0000313" key="2">
    <source>
        <dbReference type="EMBL" id="EAL60994.1"/>
    </source>
</evidence>
<sequence>MEESSNKSLEHIVFFMLKPFENDEMETIKKIIYEISLINGVVYCFFEKNLSERSKGYNYFLRIGLESENDLLVYQTHNSHTKLKKFLKNYEIDILILDFYIPKIYKHHPSTQNSKINKLVL</sequence>
<dbReference type="Proteomes" id="UP000002195">
    <property type="component" value="Unassembled WGS sequence"/>
</dbReference>
<dbReference type="SUPFAM" id="SSF54909">
    <property type="entry name" value="Dimeric alpha+beta barrel"/>
    <property type="match status" value="1"/>
</dbReference>
<proteinExistence type="predicted"/>
<dbReference type="Gene3D" id="3.30.70.100">
    <property type="match status" value="1"/>
</dbReference>
<dbReference type="VEuPathDB" id="AmoebaDB:DDB_G0292890"/>
<dbReference type="Pfam" id="PF07876">
    <property type="entry name" value="Dabb"/>
    <property type="match status" value="1"/>
</dbReference>
<evidence type="ECO:0000259" key="1">
    <source>
        <dbReference type="PROSITE" id="PS51502"/>
    </source>
</evidence>
<dbReference type="InterPro" id="IPR011008">
    <property type="entry name" value="Dimeric_a/b-barrel"/>
</dbReference>
<organism evidence="2 3">
    <name type="scientific">Dictyostelium discoideum</name>
    <name type="common">Social amoeba</name>
    <dbReference type="NCBI Taxonomy" id="44689"/>
    <lineage>
        <taxon>Eukaryota</taxon>
        <taxon>Amoebozoa</taxon>
        <taxon>Evosea</taxon>
        <taxon>Eumycetozoa</taxon>
        <taxon>Dictyostelia</taxon>
        <taxon>Dictyosteliales</taxon>
        <taxon>Dictyosteliaceae</taxon>
        <taxon>Dictyostelium</taxon>
    </lineage>
</organism>
<reference evidence="2 3" key="1">
    <citation type="journal article" date="2005" name="Nature">
        <title>The genome of the social amoeba Dictyostelium discoideum.</title>
        <authorList>
            <consortium name="The Dictyostelium discoideum Sequencing Consortium"/>
            <person name="Eichinger L."/>
            <person name="Pachebat J.A."/>
            <person name="Glockner G."/>
            <person name="Rajandream M.A."/>
            <person name="Sucgang R."/>
            <person name="Berriman M."/>
            <person name="Song J."/>
            <person name="Olsen R."/>
            <person name="Szafranski K."/>
            <person name="Xu Q."/>
            <person name="Tunggal B."/>
            <person name="Kummerfeld S."/>
            <person name="Madera M."/>
            <person name="Konfortov B.A."/>
            <person name="Rivero F."/>
            <person name="Bankier A.T."/>
            <person name="Lehmann R."/>
            <person name="Hamlin N."/>
            <person name="Davies R."/>
            <person name="Gaudet P."/>
            <person name="Fey P."/>
            <person name="Pilcher K."/>
            <person name="Chen G."/>
            <person name="Saunders D."/>
            <person name="Sodergren E."/>
            <person name="Davis P."/>
            <person name="Kerhornou A."/>
            <person name="Nie X."/>
            <person name="Hall N."/>
            <person name="Anjard C."/>
            <person name="Hemphill L."/>
            <person name="Bason N."/>
            <person name="Farbrother P."/>
            <person name="Desany B."/>
            <person name="Just E."/>
            <person name="Morio T."/>
            <person name="Rost R."/>
            <person name="Churcher C."/>
            <person name="Cooper J."/>
            <person name="Haydock S."/>
            <person name="van Driessche N."/>
            <person name="Cronin A."/>
            <person name="Goodhead I."/>
            <person name="Muzny D."/>
            <person name="Mourier T."/>
            <person name="Pain A."/>
            <person name="Lu M."/>
            <person name="Harper D."/>
            <person name="Lindsay R."/>
            <person name="Hauser H."/>
            <person name="James K."/>
            <person name="Quiles M."/>
            <person name="Madan Babu M."/>
            <person name="Saito T."/>
            <person name="Buchrieser C."/>
            <person name="Wardroper A."/>
            <person name="Felder M."/>
            <person name="Thangavelu M."/>
            <person name="Johnson D."/>
            <person name="Knights A."/>
            <person name="Loulseged H."/>
            <person name="Mungall K."/>
            <person name="Oliver K."/>
            <person name="Price C."/>
            <person name="Quail M.A."/>
            <person name="Urushihara H."/>
            <person name="Hernandez J."/>
            <person name="Rabbinowitsch E."/>
            <person name="Steffen D."/>
            <person name="Sanders M."/>
            <person name="Ma J."/>
            <person name="Kohara Y."/>
            <person name="Sharp S."/>
            <person name="Simmonds M."/>
            <person name="Spiegler S."/>
            <person name="Tivey A."/>
            <person name="Sugano S."/>
            <person name="White B."/>
            <person name="Walker D."/>
            <person name="Woodward J."/>
            <person name="Winckler T."/>
            <person name="Tanaka Y."/>
            <person name="Shaulsky G."/>
            <person name="Schleicher M."/>
            <person name="Weinstock G."/>
            <person name="Rosenthal A."/>
            <person name="Cox E.C."/>
            <person name="Chisholm R.L."/>
            <person name="Gibbs R."/>
            <person name="Loomis W.F."/>
            <person name="Platzer M."/>
            <person name="Kay R.R."/>
            <person name="Williams J."/>
            <person name="Dear P.H."/>
            <person name="Noegel A.A."/>
            <person name="Barrell B."/>
            <person name="Kuspa A."/>
        </authorList>
    </citation>
    <scope>NUCLEOTIDE SEQUENCE [LARGE SCALE GENOMIC DNA]</scope>
    <source>
        <strain evidence="2 3">AX4</strain>
    </source>
</reference>
<feature type="domain" description="Stress-response A/B barrel" evidence="1">
    <location>
        <begin position="9"/>
        <end position="99"/>
    </location>
</feature>
<dbReference type="GeneID" id="8628935"/>
<name>Q54CK0_DICDI</name>
<dbReference type="InParanoid" id="Q54CK0"/>
<protein>
    <recommendedName>
        <fullName evidence="1">Stress-response A/B barrel domain-containing protein</fullName>
    </recommendedName>
</protein>
<dbReference type="HOGENOM" id="CLU_2201993_0_0_1"/>
<dbReference type="AlphaFoldDB" id="Q54CK0"/>
<keyword evidence="3" id="KW-1185">Reference proteome</keyword>
<accession>Q54CK0</accession>
<dbReference type="KEGG" id="ddi:DDB_G0292890"/>
<dbReference type="EMBL" id="AAFI02000197">
    <property type="protein sequence ID" value="EAL60994.1"/>
    <property type="molecule type" value="Genomic_DNA"/>
</dbReference>
<comment type="caution">
    <text evidence="2">The sequence shown here is derived from an EMBL/GenBank/DDBJ whole genome shotgun (WGS) entry which is preliminary data.</text>
</comment>
<gene>
    <name evidence="2" type="ORF">DDB_G0292890</name>
</gene>
<dbReference type="PROSITE" id="PS51502">
    <property type="entry name" value="S_R_A_B_BARREL"/>
    <property type="match status" value="1"/>
</dbReference>
<dbReference type="dictyBase" id="DDB_G0292890"/>
<dbReference type="InterPro" id="IPR013097">
    <property type="entry name" value="Dabb"/>
</dbReference>
<evidence type="ECO:0000313" key="3">
    <source>
        <dbReference type="Proteomes" id="UP000002195"/>
    </source>
</evidence>
<dbReference type="SMR" id="Q54CK0"/>
<dbReference type="PaxDb" id="44689-DDB0191675"/>